<keyword evidence="12" id="KW-0190">Covalent protein-DNA linkage</keyword>
<dbReference type="GO" id="GO:0003677">
    <property type="term" value="F:DNA binding"/>
    <property type="evidence" value="ECO:0007669"/>
    <property type="project" value="UniProtKB-KW"/>
</dbReference>
<evidence type="ECO:0000256" key="5">
    <source>
        <dbReference type="ARBA" id="ARBA00022695"/>
    </source>
</evidence>
<evidence type="ECO:0000256" key="13">
    <source>
        <dbReference type="ARBA" id="ARBA00023125"/>
    </source>
</evidence>
<dbReference type="Gene3D" id="3.40.1310.20">
    <property type="match status" value="1"/>
</dbReference>
<dbReference type="InterPro" id="IPR049912">
    <property type="entry name" value="CRESS_DNA_REP"/>
</dbReference>
<dbReference type="Pfam" id="PF02407">
    <property type="entry name" value="Viral_Rep"/>
    <property type="match status" value="1"/>
</dbReference>
<dbReference type="GO" id="GO:0042025">
    <property type="term" value="C:host cell nucleus"/>
    <property type="evidence" value="ECO:0007669"/>
    <property type="project" value="UniProtKB-SubCell"/>
</dbReference>
<comment type="catalytic activity">
    <reaction evidence="16">
        <text>ATP + H2O = ADP + phosphate + H(+)</text>
        <dbReference type="Rhea" id="RHEA:13065"/>
        <dbReference type="ChEBI" id="CHEBI:15377"/>
        <dbReference type="ChEBI" id="CHEBI:15378"/>
        <dbReference type="ChEBI" id="CHEBI:30616"/>
        <dbReference type="ChEBI" id="CHEBI:43474"/>
        <dbReference type="ChEBI" id="CHEBI:456216"/>
    </reaction>
</comment>
<dbReference type="GO" id="GO:0003724">
    <property type="term" value="F:RNA helicase activity"/>
    <property type="evidence" value="ECO:0007669"/>
    <property type="project" value="InterPro"/>
</dbReference>
<name>A0A0X9GVZ7_9VIRU</name>
<evidence type="ECO:0000256" key="15">
    <source>
        <dbReference type="ARBA" id="ARBA00046883"/>
    </source>
</evidence>
<keyword evidence="11" id="KW-0378">Hydrolase</keyword>
<feature type="domain" description="CRESS-DNA virus Rep endonuclease" evidence="18">
    <location>
        <begin position="3"/>
        <end position="101"/>
    </location>
</feature>
<accession>A0A0X9GVZ7</accession>
<dbReference type="GO" id="GO:0006260">
    <property type="term" value="P:DNA replication"/>
    <property type="evidence" value="ECO:0007669"/>
    <property type="project" value="UniProtKB-KW"/>
</dbReference>
<evidence type="ECO:0000256" key="4">
    <source>
        <dbReference type="ARBA" id="ARBA00022679"/>
    </source>
</evidence>
<organism evidence="19">
    <name type="scientific">Cotton leaf curl Gezira alphasatellite</name>
    <dbReference type="NCBI Taxonomy" id="679536"/>
    <lineage>
        <taxon>Viruses</taxon>
        <taxon>Viruses incertae sedis</taxon>
        <taxon>Alphasatellitidae</taxon>
        <taxon>Geminialphasatellitinae</taxon>
        <taxon>Ageyesisatellite</taxon>
        <taxon>Ageyesisatellite gossypiarabiaense</taxon>
    </lineage>
</organism>
<keyword evidence="6" id="KW-0235">DNA replication</keyword>
<evidence type="ECO:0000259" key="18">
    <source>
        <dbReference type="PROSITE" id="PS52020"/>
    </source>
</evidence>
<dbReference type="GO" id="GO:0046872">
    <property type="term" value="F:metal ion binding"/>
    <property type="evidence" value="ECO:0007669"/>
    <property type="project" value="UniProtKB-KW"/>
</dbReference>
<keyword evidence="10" id="KW-0255">Endonuclease</keyword>
<proteinExistence type="inferred from homology"/>
<protein>
    <submittedName>
        <fullName evidence="19">Replication initiator protein</fullName>
    </submittedName>
</protein>
<evidence type="ECO:0000256" key="10">
    <source>
        <dbReference type="ARBA" id="ARBA00022759"/>
    </source>
</evidence>
<keyword evidence="9" id="KW-0547">Nucleotide-binding</keyword>
<keyword evidence="14" id="KW-0511">Multifunctional enzyme</keyword>
<dbReference type="GO" id="GO:0000166">
    <property type="term" value="F:nucleotide binding"/>
    <property type="evidence" value="ECO:0007669"/>
    <property type="project" value="UniProtKB-KW"/>
</dbReference>
<keyword evidence="8" id="KW-0479">Metal-binding</keyword>
<keyword evidence="4" id="KW-0808">Transferase</keyword>
<evidence type="ECO:0000256" key="9">
    <source>
        <dbReference type="ARBA" id="ARBA00022741"/>
    </source>
</evidence>
<evidence type="ECO:0000256" key="8">
    <source>
        <dbReference type="ARBA" id="ARBA00022723"/>
    </source>
</evidence>
<evidence type="ECO:0000256" key="12">
    <source>
        <dbReference type="ARBA" id="ARBA00023124"/>
    </source>
</evidence>
<dbReference type="GO" id="GO:0003723">
    <property type="term" value="F:RNA binding"/>
    <property type="evidence" value="ECO:0007669"/>
    <property type="project" value="InterPro"/>
</dbReference>
<dbReference type="EMBL" id="KT099176">
    <property type="protein sequence ID" value="ALK03652.1"/>
    <property type="molecule type" value="Genomic_DNA"/>
</dbReference>
<reference evidence="20" key="2">
    <citation type="submission" date="2017-07" db="EMBL/GenBank/DDBJ databases">
        <title>First report of Cotton leaf curl Gezira virus and associated alphasatellite naturally occurring in wild hollyhock in Jordan.</title>
        <authorList>
            <person name="Anfoka G.H."/>
        </authorList>
    </citation>
    <scope>NUCLEOTIDE SEQUENCE</scope>
    <source>
        <strain evidence="20">Jordan</strain>
    </source>
</reference>
<dbReference type="GO" id="GO:0004519">
    <property type="term" value="F:endonuclease activity"/>
    <property type="evidence" value="ECO:0007669"/>
    <property type="project" value="UniProtKB-KW"/>
</dbReference>
<evidence type="ECO:0000256" key="16">
    <source>
        <dbReference type="ARBA" id="ARBA00049360"/>
    </source>
</evidence>
<keyword evidence="13" id="KW-0238">DNA-binding</keyword>
<dbReference type="InterPro" id="IPR000605">
    <property type="entry name" value="Helicase_SF3_ssDNA/RNA_vir"/>
</dbReference>
<evidence type="ECO:0000313" key="20">
    <source>
        <dbReference type="EMBL" id="AWX35425.1"/>
    </source>
</evidence>
<sequence length="289" mass="33795">MPSIKSVCWCFTLNFTGDIPQLDFSNKGVQYAVWQHEKVNHDHLQGFFQFKGRRSLLQAKKLFDGYHPHLEVMRAPSAEQAKKYCEKPESRVSGPWVFGEFVPSGSNKRKLEELLENSDNEAEDPQRYRRAMAKKMNKESHQWGLDNAFPFELKEWQERLSELISSPADDRTIIWVYGPTGGEGKSQFARYLGLNKSWIYLPGGKSNDMMYMYCKSPKCNLVIDYPRCNKEYINYSFLEMIKNRTIYSYKYEPVGFIDPTCNVHVIVMANFLPDYERISEDRIKLIDLS</sequence>
<reference evidence="19" key="1">
    <citation type="journal article" date="2016" name="Viruses">
        <title>Begomovirus-Associated Satellite DNA Diversity Captured Through Vector-Enabled Metagenomic (VEM) Surveys Using Whiteflies (Aleyrodidae).</title>
        <authorList>
            <person name="Rosario K."/>
            <person name="Marr C."/>
            <person name="Varsani A."/>
            <person name="Kraberger S."/>
            <person name="Stainton D."/>
            <person name="Moriones E."/>
            <person name="Polston J.E."/>
            <person name="Breitbart M."/>
        </authorList>
    </citation>
    <scope>NUCLEOTIDE SEQUENCE</scope>
    <source>
        <strain evidence="19">IsSq-C171</strain>
    </source>
</reference>
<evidence type="ECO:0000256" key="2">
    <source>
        <dbReference type="ARBA" id="ARBA00004147"/>
    </source>
</evidence>
<dbReference type="EMBL" id="MF522206">
    <property type="protein sequence ID" value="AWX35425.1"/>
    <property type="molecule type" value="Genomic_DNA"/>
</dbReference>
<evidence type="ECO:0000256" key="17">
    <source>
        <dbReference type="ARBA" id="ARBA00049943"/>
    </source>
</evidence>
<evidence type="ECO:0000256" key="3">
    <source>
        <dbReference type="ARBA" id="ARBA00006649"/>
    </source>
</evidence>
<keyword evidence="7" id="KW-0540">Nuclease</keyword>
<dbReference type="GO" id="GO:0016787">
    <property type="term" value="F:hydrolase activity"/>
    <property type="evidence" value="ECO:0007669"/>
    <property type="project" value="UniProtKB-KW"/>
</dbReference>
<evidence type="ECO:0000256" key="11">
    <source>
        <dbReference type="ARBA" id="ARBA00022801"/>
    </source>
</evidence>
<dbReference type="GO" id="GO:0016779">
    <property type="term" value="F:nucleotidyltransferase activity"/>
    <property type="evidence" value="ECO:0007669"/>
    <property type="project" value="UniProtKB-KW"/>
</dbReference>
<comment type="similarity">
    <text evidence="3">Belongs to the nanoviridea/circoviridae replication-associated protein family.</text>
</comment>
<evidence type="ECO:0000256" key="1">
    <source>
        <dbReference type="ARBA" id="ARBA00001936"/>
    </source>
</evidence>
<keyword evidence="5" id="KW-0548">Nucleotidyltransferase</keyword>
<comment type="cofactor">
    <cofactor evidence="1">
        <name>Mn(2+)</name>
        <dbReference type="ChEBI" id="CHEBI:29035"/>
    </cofactor>
</comment>
<evidence type="ECO:0000256" key="6">
    <source>
        <dbReference type="ARBA" id="ARBA00022705"/>
    </source>
</evidence>
<dbReference type="Pfam" id="PF00910">
    <property type="entry name" value="RNA_helicase"/>
    <property type="match status" value="1"/>
</dbReference>
<dbReference type="PROSITE" id="PS52020">
    <property type="entry name" value="CRESS_DNA_REP"/>
    <property type="match status" value="1"/>
</dbReference>
<comment type="subunit">
    <text evidence="15">Homooligomer. Rep binds to repeated DNA motifs (iterons).</text>
</comment>
<comment type="subcellular location">
    <subcellularLocation>
        <location evidence="2">Host nucleus</location>
    </subcellularLocation>
</comment>
<evidence type="ECO:0000256" key="14">
    <source>
        <dbReference type="ARBA" id="ARBA00023268"/>
    </source>
</evidence>
<evidence type="ECO:0000256" key="7">
    <source>
        <dbReference type="ARBA" id="ARBA00022722"/>
    </source>
</evidence>
<comment type="function">
    <text evidence="17">Initiates and terminates the replication only of its own subviral DNA molecule. The closed circular ssDNA genome is first converted to a superhelical dsDNA. Rep binds a specific hairpin at the genome origin of replication. Introduces an endonucleolytic nick within the intergenic region of the genome, thereby initiating the rolling circle replication (RCR). Following cleavage, binds covalently to the 5'-phosphate of DNA as a tyrosyl ester. The cleavage gives rise to a free 3'-OH that serves as a primer for the cellular DNA polymerase. The polymerase synthesizes the (+) strand DNA by rolling circle mechanism. After one round of replication, a Rep-catalyzed nucleotidyl transfer reaction releases a circular single-stranded virus genome, thereby terminating the replication. Displays origin-specific DNA cleavage, nucleotidyl transferase, ATPase and helicase activities.</text>
</comment>
<evidence type="ECO:0000313" key="19">
    <source>
        <dbReference type="EMBL" id="ALK03652.1"/>
    </source>
</evidence>